<name>X0SQP1_9ZZZZ</name>
<dbReference type="InterPro" id="IPR013096">
    <property type="entry name" value="Cupin_2"/>
</dbReference>
<dbReference type="SUPFAM" id="SSF51182">
    <property type="entry name" value="RmlC-like cupins"/>
    <property type="match status" value="1"/>
</dbReference>
<dbReference type="Pfam" id="PF07883">
    <property type="entry name" value="Cupin_2"/>
    <property type="match status" value="1"/>
</dbReference>
<protein>
    <recommendedName>
        <fullName evidence="1">Cupin type-2 domain-containing protein</fullName>
    </recommendedName>
</protein>
<dbReference type="AlphaFoldDB" id="X0SQP1"/>
<evidence type="ECO:0000313" key="2">
    <source>
        <dbReference type="EMBL" id="GAF78202.1"/>
    </source>
</evidence>
<evidence type="ECO:0000259" key="1">
    <source>
        <dbReference type="Pfam" id="PF07883"/>
    </source>
</evidence>
<comment type="caution">
    <text evidence="2">The sequence shown here is derived from an EMBL/GenBank/DDBJ whole genome shotgun (WGS) entry which is preliminary data.</text>
</comment>
<dbReference type="Gene3D" id="2.60.120.10">
    <property type="entry name" value="Jelly Rolls"/>
    <property type="match status" value="1"/>
</dbReference>
<reference evidence="2" key="1">
    <citation type="journal article" date="2014" name="Front. Microbiol.">
        <title>High frequency of phylogenetically diverse reductive dehalogenase-homologous genes in deep subseafloor sedimentary metagenomes.</title>
        <authorList>
            <person name="Kawai M."/>
            <person name="Futagami T."/>
            <person name="Toyoda A."/>
            <person name="Takaki Y."/>
            <person name="Nishi S."/>
            <person name="Hori S."/>
            <person name="Arai W."/>
            <person name="Tsubouchi T."/>
            <person name="Morono Y."/>
            <person name="Uchiyama I."/>
            <person name="Ito T."/>
            <person name="Fujiyama A."/>
            <person name="Inagaki F."/>
            <person name="Takami H."/>
        </authorList>
    </citation>
    <scope>NUCLEOTIDE SEQUENCE</scope>
    <source>
        <strain evidence="2">Expedition CK06-06</strain>
    </source>
</reference>
<accession>X0SQP1</accession>
<organism evidence="2">
    <name type="scientific">marine sediment metagenome</name>
    <dbReference type="NCBI Taxonomy" id="412755"/>
    <lineage>
        <taxon>unclassified sequences</taxon>
        <taxon>metagenomes</taxon>
        <taxon>ecological metagenomes</taxon>
    </lineage>
</organism>
<sequence>MKKKEHMANMEKRVKMTSFHIDTESLPRKIKDWGSLVDLVNKQTADTTAEFSLSLISYEKEHYSGFHNDTEYIYIIEGKGKAKIAGDEISFAKGSLLVIPAGVEHAICVVEQGPVRAFLVHVR</sequence>
<dbReference type="InterPro" id="IPR014710">
    <property type="entry name" value="RmlC-like_jellyroll"/>
</dbReference>
<feature type="domain" description="Cupin type-2" evidence="1">
    <location>
        <begin position="66"/>
        <end position="120"/>
    </location>
</feature>
<dbReference type="EMBL" id="BARS01000495">
    <property type="protein sequence ID" value="GAF78202.1"/>
    <property type="molecule type" value="Genomic_DNA"/>
</dbReference>
<gene>
    <name evidence="2" type="ORF">S01H1_01187</name>
</gene>
<dbReference type="InterPro" id="IPR011051">
    <property type="entry name" value="RmlC_Cupin_sf"/>
</dbReference>
<proteinExistence type="predicted"/>